<dbReference type="GO" id="GO:0022857">
    <property type="term" value="F:transmembrane transporter activity"/>
    <property type="evidence" value="ECO:0007669"/>
    <property type="project" value="InterPro"/>
</dbReference>
<feature type="compositionally biased region" description="Low complexity" evidence="6">
    <location>
        <begin position="73"/>
        <end position="96"/>
    </location>
</feature>
<dbReference type="PANTHER" id="PTHR23506">
    <property type="entry name" value="GH10249P"/>
    <property type="match status" value="1"/>
</dbReference>
<feature type="compositionally biased region" description="Polar residues" evidence="6">
    <location>
        <begin position="686"/>
        <end position="697"/>
    </location>
</feature>
<protein>
    <submittedName>
        <fullName evidence="9">Major facilitator superfamily domain-containing protein</fullName>
    </submittedName>
</protein>
<name>A0AAE0NKZ9_9PEZI</name>
<evidence type="ECO:0000259" key="8">
    <source>
        <dbReference type="PROSITE" id="PS50850"/>
    </source>
</evidence>
<feature type="region of interest" description="Disordered" evidence="6">
    <location>
        <begin position="647"/>
        <end position="748"/>
    </location>
</feature>
<reference evidence="9" key="2">
    <citation type="submission" date="2023-06" db="EMBL/GenBank/DDBJ databases">
        <authorList>
            <consortium name="Lawrence Berkeley National Laboratory"/>
            <person name="Haridas S."/>
            <person name="Hensen N."/>
            <person name="Bonometti L."/>
            <person name="Westerberg I."/>
            <person name="Brannstrom I.O."/>
            <person name="Guillou S."/>
            <person name="Cros-Aarteil S."/>
            <person name="Calhoun S."/>
            <person name="Kuo A."/>
            <person name="Mondo S."/>
            <person name="Pangilinan J."/>
            <person name="Riley R."/>
            <person name="Labutti K."/>
            <person name="Andreopoulos B."/>
            <person name="Lipzen A."/>
            <person name="Chen C."/>
            <person name="Yanf M."/>
            <person name="Daum C."/>
            <person name="Ng V."/>
            <person name="Clum A."/>
            <person name="Steindorff A."/>
            <person name="Ohm R."/>
            <person name="Martin F."/>
            <person name="Silar P."/>
            <person name="Natvig D."/>
            <person name="Lalanne C."/>
            <person name="Gautier V."/>
            <person name="Ament-Velasquez S.L."/>
            <person name="Kruys A."/>
            <person name="Hutchinson M.I."/>
            <person name="Powell A.J."/>
            <person name="Barry K."/>
            <person name="Miller A.N."/>
            <person name="Grigoriev I.V."/>
            <person name="Debuchy R."/>
            <person name="Gladieux P."/>
            <person name="Thoren M.H."/>
            <person name="Johannesson H."/>
        </authorList>
    </citation>
    <scope>NUCLEOTIDE SEQUENCE</scope>
    <source>
        <strain evidence="9">CBS 958.72</strain>
    </source>
</reference>
<evidence type="ECO:0000256" key="5">
    <source>
        <dbReference type="ARBA" id="ARBA00023136"/>
    </source>
</evidence>
<dbReference type="AlphaFoldDB" id="A0AAE0NKZ9"/>
<dbReference type="EMBL" id="JAULSN010000001">
    <property type="protein sequence ID" value="KAK3383491.1"/>
    <property type="molecule type" value="Genomic_DNA"/>
</dbReference>
<feature type="transmembrane region" description="Helical" evidence="7">
    <location>
        <begin position="618"/>
        <end position="637"/>
    </location>
</feature>
<feature type="transmembrane region" description="Helical" evidence="7">
    <location>
        <begin position="443"/>
        <end position="464"/>
    </location>
</feature>
<feature type="transmembrane region" description="Helical" evidence="7">
    <location>
        <begin position="506"/>
        <end position="523"/>
    </location>
</feature>
<keyword evidence="2" id="KW-0813">Transport</keyword>
<dbReference type="Pfam" id="PF07690">
    <property type="entry name" value="MFS_1"/>
    <property type="match status" value="1"/>
</dbReference>
<feature type="transmembrane region" description="Helical" evidence="7">
    <location>
        <begin position="304"/>
        <end position="325"/>
    </location>
</feature>
<evidence type="ECO:0000313" key="9">
    <source>
        <dbReference type="EMBL" id="KAK3383491.1"/>
    </source>
</evidence>
<dbReference type="InterPro" id="IPR020846">
    <property type="entry name" value="MFS_dom"/>
</dbReference>
<feature type="transmembrane region" description="Helical" evidence="7">
    <location>
        <begin position="269"/>
        <end position="292"/>
    </location>
</feature>
<accession>A0AAE0NKZ9</accession>
<feature type="transmembrane region" description="Helical" evidence="7">
    <location>
        <begin position="470"/>
        <end position="494"/>
    </location>
</feature>
<evidence type="ECO:0000256" key="2">
    <source>
        <dbReference type="ARBA" id="ARBA00022448"/>
    </source>
</evidence>
<gene>
    <name evidence="9" type="ORF">B0T24DRAFT_51183</name>
</gene>
<evidence type="ECO:0000256" key="3">
    <source>
        <dbReference type="ARBA" id="ARBA00022692"/>
    </source>
</evidence>
<feature type="transmembrane region" description="Helical" evidence="7">
    <location>
        <begin position="243"/>
        <end position="263"/>
    </location>
</feature>
<keyword evidence="10" id="KW-1185">Reference proteome</keyword>
<dbReference type="PROSITE" id="PS50850">
    <property type="entry name" value="MFS"/>
    <property type="match status" value="1"/>
</dbReference>
<feature type="compositionally biased region" description="Low complexity" evidence="6">
    <location>
        <begin position="734"/>
        <end position="748"/>
    </location>
</feature>
<keyword evidence="4 7" id="KW-1133">Transmembrane helix</keyword>
<feature type="transmembrane region" description="Helical" evidence="7">
    <location>
        <begin position="337"/>
        <end position="360"/>
    </location>
</feature>
<feature type="compositionally biased region" description="Basic and acidic residues" evidence="6">
    <location>
        <begin position="702"/>
        <end position="712"/>
    </location>
</feature>
<proteinExistence type="predicted"/>
<comment type="caution">
    <text evidence="9">The sequence shown here is derived from an EMBL/GenBank/DDBJ whole genome shotgun (WGS) entry which is preliminary data.</text>
</comment>
<dbReference type="InterPro" id="IPR036259">
    <property type="entry name" value="MFS_trans_sf"/>
</dbReference>
<dbReference type="InterPro" id="IPR011701">
    <property type="entry name" value="MFS"/>
</dbReference>
<comment type="subcellular location">
    <subcellularLocation>
        <location evidence="1">Membrane</location>
        <topology evidence="1">Multi-pass membrane protein</topology>
    </subcellularLocation>
</comment>
<evidence type="ECO:0000256" key="1">
    <source>
        <dbReference type="ARBA" id="ARBA00004141"/>
    </source>
</evidence>
<dbReference type="Proteomes" id="UP001287356">
    <property type="component" value="Unassembled WGS sequence"/>
</dbReference>
<dbReference type="GO" id="GO:0016020">
    <property type="term" value="C:membrane"/>
    <property type="evidence" value="ECO:0007669"/>
    <property type="project" value="UniProtKB-SubCell"/>
</dbReference>
<dbReference type="PANTHER" id="PTHR23506:SF23">
    <property type="entry name" value="GH10249P"/>
    <property type="match status" value="1"/>
</dbReference>
<keyword evidence="3 7" id="KW-0812">Transmembrane</keyword>
<keyword evidence="5 7" id="KW-0472">Membrane</keyword>
<evidence type="ECO:0000256" key="7">
    <source>
        <dbReference type="SAM" id="Phobius"/>
    </source>
</evidence>
<dbReference type="Gene3D" id="1.20.1250.20">
    <property type="entry name" value="MFS general substrate transporter like domains"/>
    <property type="match status" value="2"/>
</dbReference>
<feature type="compositionally biased region" description="Low complexity" evidence="6">
    <location>
        <begin position="15"/>
        <end position="32"/>
    </location>
</feature>
<evidence type="ECO:0000256" key="4">
    <source>
        <dbReference type="ARBA" id="ARBA00022989"/>
    </source>
</evidence>
<feature type="transmembrane region" description="Helical" evidence="7">
    <location>
        <begin position="165"/>
        <end position="193"/>
    </location>
</feature>
<dbReference type="SUPFAM" id="SSF103473">
    <property type="entry name" value="MFS general substrate transporter"/>
    <property type="match status" value="1"/>
</dbReference>
<evidence type="ECO:0000256" key="6">
    <source>
        <dbReference type="SAM" id="MobiDB-lite"/>
    </source>
</evidence>
<sequence length="909" mass="95231">MASRIFTLPLWAPSGQTEAEAGAGQSQAEQIGVDQPLLSSETRVDAAGQPGAWFGKGGKLFAEERKTPISPNSSGSEEGPTAAAGTGTGTSWPSASQSQPLLRTERRNQTLSSRALNLAHRWFRSAPPPANITSQTHSTNPLVAADRMLSPSSRLRVDSDVEPRAGFWSALLLLVVLAKFAALTDVFLSGLFVPLIPSIVAQRGGVTVDQVQMWTSVLISAYGGAFVAVSPLMPFLARKGPSLWAVLVAGLVCAGASLALLQLSSVLSLLVLARILQGLAGAAIAGACSALISTAIDLNGGASVLSWVTPALIQSAAMAVAPAVSGVLHDYAGGETAVFRCAYAVIAVNVVLGLLVFVFARVPAANRASGCRRDDGPAAHKSRAQNYGTVRLRGGGDMLMSGNSSRSSSPGLLSVSSRRSSVSSIHRDPQQPSPPGLRITTAVYGYLVVAFLGTALQSVLPIFVDKRFNWSTSAAGMMFVWLSGPAVLVGPLAGALSSRVTKTARYLAAVGFLACAPALMYLGRLPGGDSPAIQLAFLATLAGISVALGLCGDPLAREIRRVQARATRPFPAIDDDTSAGTQASNLPNLAHAWGSLTGPLVAGALAWVCGWKTMTKSLGLVSALSGLLTLLFLQGWIGSSFGAAQNGSHAYDSDEESSPLLHDSAHDDPEQFTSPRGRPGGFFDTVGSSVDSNSPHNTRAIGKSDDSSDAAREQGTSRYRAHRRQFSVDTFVGPSPSSSSKAASSSVSSDELFRTRFQAAIDLPVGAVLRPRNAEERFVMREAPHAPATDPRLAAGRRYVLDMEQPSADGGKEMVKRHVIVFEEGQVPPGMLQRREHHTVSVNRRASGGDNDDEAAVLAGKDDHTMRVAEETGAAAEQTAFRDESAARYVVVLLEKGDDDALASSEESR</sequence>
<reference evidence="9" key="1">
    <citation type="journal article" date="2023" name="Mol. Phylogenet. Evol.">
        <title>Genome-scale phylogeny and comparative genomics of the fungal order Sordariales.</title>
        <authorList>
            <person name="Hensen N."/>
            <person name="Bonometti L."/>
            <person name="Westerberg I."/>
            <person name="Brannstrom I.O."/>
            <person name="Guillou S."/>
            <person name="Cros-Aarteil S."/>
            <person name="Calhoun S."/>
            <person name="Haridas S."/>
            <person name="Kuo A."/>
            <person name="Mondo S."/>
            <person name="Pangilinan J."/>
            <person name="Riley R."/>
            <person name="LaButti K."/>
            <person name="Andreopoulos B."/>
            <person name="Lipzen A."/>
            <person name="Chen C."/>
            <person name="Yan M."/>
            <person name="Daum C."/>
            <person name="Ng V."/>
            <person name="Clum A."/>
            <person name="Steindorff A."/>
            <person name="Ohm R.A."/>
            <person name="Martin F."/>
            <person name="Silar P."/>
            <person name="Natvig D.O."/>
            <person name="Lalanne C."/>
            <person name="Gautier V."/>
            <person name="Ament-Velasquez S.L."/>
            <person name="Kruys A."/>
            <person name="Hutchinson M.I."/>
            <person name="Powell A.J."/>
            <person name="Barry K."/>
            <person name="Miller A.N."/>
            <person name="Grigoriev I.V."/>
            <person name="Debuchy R."/>
            <person name="Gladieux P."/>
            <person name="Hiltunen Thoren M."/>
            <person name="Johannesson H."/>
        </authorList>
    </citation>
    <scope>NUCLEOTIDE SEQUENCE</scope>
    <source>
        <strain evidence="9">CBS 958.72</strain>
    </source>
</reference>
<feature type="domain" description="Major facilitator superfamily (MFS) profile" evidence="8">
    <location>
        <begin position="171"/>
        <end position="637"/>
    </location>
</feature>
<dbReference type="InterPro" id="IPR050930">
    <property type="entry name" value="MFS_Vesicular_Transporter"/>
</dbReference>
<feature type="transmembrane region" description="Helical" evidence="7">
    <location>
        <begin position="213"/>
        <end position="236"/>
    </location>
</feature>
<feature type="region of interest" description="Disordered" evidence="6">
    <location>
        <begin position="14"/>
        <end position="107"/>
    </location>
</feature>
<organism evidence="9 10">
    <name type="scientific">Lasiosphaeria ovina</name>
    <dbReference type="NCBI Taxonomy" id="92902"/>
    <lineage>
        <taxon>Eukaryota</taxon>
        <taxon>Fungi</taxon>
        <taxon>Dikarya</taxon>
        <taxon>Ascomycota</taxon>
        <taxon>Pezizomycotina</taxon>
        <taxon>Sordariomycetes</taxon>
        <taxon>Sordariomycetidae</taxon>
        <taxon>Sordariales</taxon>
        <taxon>Lasiosphaeriaceae</taxon>
        <taxon>Lasiosphaeria</taxon>
    </lineage>
</organism>
<evidence type="ECO:0000313" key="10">
    <source>
        <dbReference type="Proteomes" id="UP001287356"/>
    </source>
</evidence>